<dbReference type="InterPro" id="IPR036179">
    <property type="entry name" value="Ig-like_dom_sf"/>
</dbReference>
<reference evidence="4" key="1">
    <citation type="submission" date="2025-05" db="UniProtKB">
        <authorList>
            <consortium name="Ensembl"/>
        </authorList>
    </citation>
    <scope>IDENTIFICATION</scope>
</reference>
<dbReference type="Ensembl" id="ENSSDUT00000033008.1">
    <property type="protein sequence ID" value="ENSSDUP00000032452.1"/>
    <property type="gene ID" value="ENSSDUG00000023314.1"/>
</dbReference>
<keyword evidence="1" id="KW-1133">Transmembrane helix</keyword>
<protein>
    <submittedName>
        <fullName evidence="4">Hepatitis A virus cellular receptor 1 homolog</fullName>
    </submittedName>
</protein>
<dbReference type="GeneID" id="111239471"/>
<evidence type="ECO:0000256" key="2">
    <source>
        <dbReference type="SAM" id="SignalP"/>
    </source>
</evidence>
<dbReference type="PANTHER" id="PTHR46608:SF3">
    <property type="entry name" value="T-CELL IMMUNOGLOBULIN AND MUCIN DOMAIN-CONTAINING PROTEIN 4"/>
    <property type="match status" value="1"/>
</dbReference>
<dbReference type="OMA" id="FGCENTV"/>
<evidence type="ECO:0000259" key="3">
    <source>
        <dbReference type="PROSITE" id="PS50835"/>
    </source>
</evidence>
<dbReference type="KEGG" id="sdu:111239471"/>
<dbReference type="GO" id="GO:0060097">
    <property type="term" value="P:cytoskeletal rearrangement involved in phagocytosis, engulfment"/>
    <property type="evidence" value="ECO:0007669"/>
    <property type="project" value="TreeGrafter"/>
</dbReference>
<dbReference type="InterPro" id="IPR013783">
    <property type="entry name" value="Ig-like_fold"/>
</dbReference>
<dbReference type="PROSITE" id="PS50835">
    <property type="entry name" value="IG_LIKE"/>
    <property type="match status" value="1"/>
</dbReference>
<dbReference type="InterPro" id="IPR007110">
    <property type="entry name" value="Ig-like_dom"/>
</dbReference>
<keyword evidence="5" id="KW-1185">Reference proteome</keyword>
<dbReference type="Proteomes" id="UP000261420">
    <property type="component" value="Unplaced"/>
</dbReference>
<dbReference type="GeneTree" id="ENSGT00940000163509"/>
<dbReference type="InterPro" id="IPR003599">
    <property type="entry name" value="Ig_sub"/>
</dbReference>
<dbReference type="Pfam" id="PF07686">
    <property type="entry name" value="V-set"/>
    <property type="match status" value="1"/>
</dbReference>
<keyword evidence="2" id="KW-0732">Signal</keyword>
<organism evidence="4 5">
    <name type="scientific">Seriola dumerili</name>
    <name type="common">Greater amberjack</name>
    <name type="synonym">Caranx dumerili</name>
    <dbReference type="NCBI Taxonomy" id="41447"/>
    <lineage>
        <taxon>Eukaryota</taxon>
        <taxon>Metazoa</taxon>
        <taxon>Chordata</taxon>
        <taxon>Craniata</taxon>
        <taxon>Vertebrata</taxon>
        <taxon>Euteleostomi</taxon>
        <taxon>Actinopterygii</taxon>
        <taxon>Neopterygii</taxon>
        <taxon>Teleostei</taxon>
        <taxon>Neoteleostei</taxon>
        <taxon>Acanthomorphata</taxon>
        <taxon>Carangaria</taxon>
        <taxon>Carangiformes</taxon>
        <taxon>Carangidae</taxon>
        <taxon>Seriola</taxon>
    </lineage>
</organism>
<dbReference type="Ensembl" id="ENSSDUT00000033011.1">
    <property type="protein sequence ID" value="ENSSDUP00000032455.1"/>
    <property type="gene ID" value="ENSSDUG00000023314.1"/>
</dbReference>
<feature type="signal peptide" evidence="2">
    <location>
        <begin position="1"/>
        <end position="15"/>
    </location>
</feature>
<dbReference type="AlphaFoldDB" id="A0A3B4VPC9"/>
<dbReference type="SMART" id="SM00409">
    <property type="entry name" value="IG"/>
    <property type="match status" value="1"/>
</dbReference>
<name>A0A3B4VPC9_SERDU</name>
<feature type="transmembrane region" description="Helical" evidence="1">
    <location>
        <begin position="168"/>
        <end position="188"/>
    </location>
</feature>
<dbReference type="GO" id="GO:0043277">
    <property type="term" value="P:apoptotic cell clearance"/>
    <property type="evidence" value="ECO:0007669"/>
    <property type="project" value="TreeGrafter"/>
</dbReference>
<feature type="domain" description="Ig-like" evidence="3">
    <location>
        <begin position="25"/>
        <end position="103"/>
    </location>
</feature>
<dbReference type="SUPFAM" id="SSF48726">
    <property type="entry name" value="Immunoglobulin"/>
    <property type="match status" value="1"/>
</dbReference>
<evidence type="ECO:0000256" key="1">
    <source>
        <dbReference type="SAM" id="Phobius"/>
    </source>
</evidence>
<dbReference type="Gene3D" id="2.60.40.10">
    <property type="entry name" value="Immunoglobulins"/>
    <property type="match status" value="1"/>
</dbReference>
<proteinExistence type="predicted"/>
<feature type="chain" id="PRO_5044590889" evidence="2">
    <location>
        <begin position="16"/>
        <end position="211"/>
    </location>
</feature>
<sequence length="211" mass="23423">MTVVLLLVLLTVAHSDSRGVEGRAGESVTLTCKYDAQKHGRLSACWSRGDISNSGCNNQIISTDGPMVSSRYQLLGRLDEGDVSMTILNLTETDAGRYGCRVEIPGWFNDEKHHFDLTFDAAPITTTITGQRGSDVTTWRGSDVTPTESTVMLDQEVNSLQMFVGNTVRLSFIIFISALLLTAAYRVWRSNQRPETDRRLDQSEREEVTSV</sequence>
<keyword evidence="1" id="KW-0812">Transmembrane</keyword>
<dbReference type="GO" id="GO:0001786">
    <property type="term" value="F:phosphatidylserine binding"/>
    <property type="evidence" value="ECO:0007669"/>
    <property type="project" value="TreeGrafter"/>
</dbReference>
<evidence type="ECO:0000313" key="5">
    <source>
        <dbReference type="Proteomes" id="UP000261420"/>
    </source>
</evidence>
<accession>A0A3B4VPC9</accession>
<evidence type="ECO:0000313" key="4">
    <source>
        <dbReference type="Ensembl" id="ENSSDUP00000032452.1"/>
    </source>
</evidence>
<dbReference type="RefSeq" id="XP_022625068.1">
    <property type="nucleotide sequence ID" value="XM_022769347.1"/>
</dbReference>
<keyword evidence="1" id="KW-0472">Membrane</keyword>
<dbReference type="InterPro" id="IPR013106">
    <property type="entry name" value="Ig_V-set"/>
</dbReference>
<dbReference type="PANTHER" id="PTHR46608">
    <property type="entry name" value="T-CELL IMMUNOGLOBULIN AND MUCIN DOMAIN-CONTAINING PROTEIN 4"/>
    <property type="match status" value="1"/>
</dbReference>